<feature type="signal peptide" evidence="1">
    <location>
        <begin position="1"/>
        <end position="26"/>
    </location>
</feature>
<reference evidence="3" key="2">
    <citation type="journal article" date="2008" name="Nucleic Acids Res.">
        <title>The rice annotation project database (RAP-DB): 2008 update.</title>
        <authorList>
            <consortium name="The rice annotation project (RAP)"/>
        </authorList>
    </citation>
    <scope>GENOME REANNOTATION</scope>
    <source>
        <strain evidence="3">cv. Nipponbare</strain>
    </source>
</reference>
<gene>
    <name evidence="2" type="ordered locus">LOC_Os11g06360</name>
</gene>
<organism evidence="2 3">
    <name type="scientific">Oryza sativa subsp. japonica</name>
    <name type="common">Rice</name>
    <dbReference type="NCBI Taxonomy" id="39947"/>
    <lineage>
        <taxon>Eukaryota</taxon>
        <taxon>Viridiplantae</taxon>
        <taxon>Streptophyta</taxon>
        <taxon>Embryophyta</taxon>
        <taxon>Tracheophyta</taxon>
        <taxon>Spermatophyta</taxon>
        <taxon>Magnoliopsida</taxon>
        <taxon>Liliopsida</taxon>
        <taxon>Poales</taxon>
        <taxon>Poaceae</taxon>
        <taxon>BOP clade</taxon>
        <taxon>Oryzoideae</taxon>
        <taxon>Oryzeae</taxon>
        <taxon>Oryzinae</taxon>
        <taxon>Oryza</taxon>
        <taxon>Oryza sativa</taxon>
    </lineage>
</organism>
<accession>Q2RA70</accession>
<name>Q2RA70_ORYSJ</name>
<sequence length="74" mass="7835">MVAVLGVAAHTSAVLSLLLLAVEVAAYLQGWNLEEVASLPAIDGLFAAPPLPSCSGKRANESFFMSTHMFGWQM</sequence>
<protein>
    <recommendedName>
        <fullName evidence="4">Secreted protein</fullName>
    </recommendedName>
</protein>
<dbReference type="Proteomes" id="UP000000763">
    <property type="component" value="Chromosome 11"/>
</dbReference>
<proteinExistence type="predicted"/>
<evidence type="ECO:0000313" key="3">
    <source>
        <dbReference type="Proteomes" id="UP000000763"/>
    </source>
</evidence>
<dbReference type="EMBL" id="AC120533">
    <property type="protein sequence ID" value="AAX95095.1"/>
    <property type="molecule type" value="Genomic_DNA"/>
</dbReference>
<evidence type="ECO:0000313" key="2">
    <source>
        <dbReference type="EMBL" id="AAX95095.1"/>
    </source>
</evidence>
<evidence type="ECO:0000256" key="1">
    <source>
        <dbReference type="SAM" id="SignalP"/>
    </source>
</evidence>
<reference evidence="3" key="1">
    <citation type="journal article" date="2005" name="Nature">
        <title>The map-based sequence of the rice genome.</title>
        <authorList>
            <consortium name="International rice genome sequencing project (IRGSP)"/>
            <person name="Matsumoto T."/>
            <person name="Wu J."/>
            <person name="Kanamori H."/>
            <person name="Katayose Y."/>
            <person name="Fujisawa M."/>
            <person name="Namiki N."/>
            <person name="Mizuno H."/>
            <person name="Yamamoto K."/>
            <person name="Antonio B.A."/>
            <person name="Baba T."/>
            <person name="Sakata K."/>
            <person name="Nagamura Y."/>
            <person name="Aoki H."/>
            <person name="Arikawa K."/>
            <person name="Arita K."/>
            <person name="Bito T."/>
            <person name="Chiden Y."/>
            <person name="Fujitsuka N."/>
            <person name="Fukunaka R."/>
            <person name="Hamada M."/>
            <person name="Harada C."/>
            <person name="Hayashi A."/>
            <person name="Hijishita S."/>
            <person name="Honda M."/>
            <person name="Hosokawa S."/>
            <person name="Ichikawa Y."/>
            <person name="Idonuma A."/>
            <person name="Iijima M."/>
            <person name="Ikeda M."/>
            <person name="Ikeno M."/>
            <person name="Ito K."/>
            <person name="Ito S."/>
            <person name="Ito T."/>
            <person name="Ito Y."/>
            <person name="Ito Y."/>
            <person name="Iwabuchi A."/>
            <person name="Kamiya K."/>
            <person name="Karasawa W."/>
            <person name="Kurita K."/>
            <person name="Katagiri S."/>
            <person name="Kikuta A."/>
            <person name="Kobayashi H."/>
            <person name="Kobayashi N."/>
            <person name="Machita K."/>
            <person name="Maehara T."/>
            <person name="Masukawa M."/>
            <person name="Mizubayashi T."/>
            <person name="Mukai Y."/>
            <person name="Nagasaki H."/>
            <person name="Nagata Y."/>
            <person name="Naito S."/>
            <person name="Nakashima M."/>
            <person name="Nakama Y."/>
            <person name="Nakamichi Y."/>
            <person name="Nakamura M."/>
            <person name="Meguro A."/>
            <person name="Negishi M."/>
            <person name="Ohta I."/>
            <person name="Ohta T."/>
            <person name="Okamoto M."/>
            <person name="Ono N."/>
            <person name="Saji S."/>
            <person name="Sakaguchi M."/>
            <person name="Sakai K."/>
            <person name="Shibata M."/>
            <person name="Shimokawa T."/>
            <person name="Song J."/>
            <person name="Takazaki Y."/>
            <person name="Terasawa K."/>
            <person name="Tsugane M."/>
            <person name="Tsuji K."/>
            <person name="Ueda S."/>
            <person name="Waki K."/>
            <person name="Yamagata H."/>
            <person name="Yamamoto M."/>
            <person name="Yamamoto S."/>
            <person name="Yamane H."/>
            <person name="Yoshiki S."/>
            <person name="Yoshihara R."/>
            <person name="Yukawa K."/>
            <person name="Zhong H."/>
            <person name="Yano M."/>
            <person name="Yuan Q."/>
            <person name="Ouyang S."/>
            <person name="Liu J."/>
            <person name="Jones K.M."/>
            <person name="Gansberger K."/>
            <person name="Moffat K."/>
            <person name="Hill J."/>
            <person name="Bera J."/>
            <person name="Fadrosh D."/>
            <person name="Jin S."/>
            <person name="Johri S."/>
            <person name="Kim M."/>
            <person name="Overton L."/>
            <person name="Reardon M."/>
            <person name="Tsitrin T."/>
            <person name="Vuong H."/>
            <person name="Weaver B."/>
            <person name="Ciecko A."/>
            <person name="Tallon L."/>
            <person name="Jackson J."/>
            <person name="Pai G."/>
            <person name="Aken S.V."/>
            <person name="Utterback T."/>
            <person name="Reidmuller S."/>
            <person name="Feldblyum T."/>
            <person name="Hsiao J."/>
            <person name="Zismann V."/>
            <person name="Iobst S."/>
            <person name="de Vazeille A.R."/>
            <person name="Buell C.R."/>
            <person name="Ying K."/>
            <person name="Li Y."/>
            <person name="Lu T."/>
            <person name="Huang Y."/>
            <person name="Zhao Q."/>
            <person name="Feng Q."/>
            <person name="Zhang L."/>
            <person name="Zhu J."/>
            <person name="Weng Q."/>
            <person name="Mu J."/>
            <person name="Lu Y."/>
            <person name="Fan D."/>
            <person name="Liu Y."/>
            <person name="Guan J."/>
            <person name="Zhang Y."/>
            <person name="Yu S."/>
            <person name="Liu X."/>
            <person name="Zhang Y."/>
            <person name="Hong G."/>
            <person name="Han B."/>
            <person name="Choisne N."/>
            <person name="Demange N."/>
            <person name="Orjeda G."/>
            <person name="Samain S."/>
            <person name="Cattolico L."/>
            <person name="Pelletier E."/>
            <person name="Couloux A."/>
            <person name="Segurens B."/>
            <person name="Wincker P."/>
            <person name="D'Hont A."/>
            <person name="Scarpelli C."/>
            <person name="Weissenbach J."/>
            <person name="Salanoubat M."/>
            <person name="Quetier F."/>
            <person name="Yu Y."/>
            <person name="Kim H.R."/>
            <person name="Rambo T."/>
            <person name="Currie J."/>
            <person name="Collura K."/>
            <person name="Luo M."/>
            <person name="Yang T."/>
            <person name="Ammiraju J.S.S."/>
            <person name="Engler F."/>
            <person name="Soderlund C."/>
            <person name="Wing R.A."/>
            <person name="Palmer L.E."/>
            <person name="de la Bastide M."/>
            <person name="Spiegel L."/>
            <person name="Nascimento L."/>
            <person name="Zutavern T."/>
            <person name="O'Shaughnessy A."/>
            <person name="Dike S."/>
            <person name="Dedhia N."/>
            <person name="Preston R."/>
            <person name="Balija V."/>
            <person name="McCombie W.R."/>
            <person name="Chow T."/>
            <person name="Chen H."/>
            <person name="Chung M."/>
            <person name="Chen C."/>
            <person name="Shaw J."/>
            <person name="Wu H."/>
            <person name="Hsiao K."/>
            <person name="Chao Y."/>
            <person name="Chu M."/>
            <person name="Cheng C."/>
            <person name="Hour A."/>
            <person name="Lee P."/>
            <person name="Lin S."/>
            <person name="Lin Y."/>
            <person name="Liou J."/>
            <person name="Liu S."/>
            <person name="Hsing Y."/>
            <person name="Raghuvanshi S."/>
            <person name="Mohanty A."/>
            <person name="Bharti A.K."/>
            <person name="Gaur A."/>
            <person name="Gupta V."/>
            <person name="Kumar D."/>
            <person name="Ravi V."/>
            <person name="Vij S."/>
            <person name="Kapur A."/>
            <person name="Khurana P."/>
            <person name="Khurana P."/>
            <person name="Khurana J.P."/>
            <person name="Tyagi A.K."/>
            <person name="Gaikwad K."/>
            <person name="Singh A."/>
            <person name="Dalal V."/>
            <person name="Srivastava S."/>
            <person name="Dixit A."/>
            <person name="Pal A.K."/>
            <person name="Ghazi I.A."/>
            <person name="Yadav M."/>
            <person name="Pandit A."/>
            <person name="Bhargava A."/>
            <person name="Sureshbabu K."/>
            <person name="Batra K."/>
            <person name="Sharma T.R."/>
            <person name="Mohapatra T."/>
            <person name="Singh N.K."/>
            <person name="Messing J."/>
            <person name="Nelson A.B."/>
            <person name="Fuks G."/>
            <person name="Kavchok S."/>
            <person name="Keizer G."/>
            <person name="Linton E."/>
            <person name="Llaca V."/>
            <person name="Song R."/>
            <person name="Tanyolac B."/>
            <person name="Young S."/>
            <person name="Ho-Il K."/>
            <person name="Hahn J.H."/>
            <person name="Sangsakoo G."/>
            <person name="Vanavichit A."/>
            <person name="de Mattos Luiz.A.T."/>
            <person name="Zimmer P.D."/>
            <person name="Malone G."/>
            <person name="Dellagostin O."/>
            <person name="de Oliveira A.C."/>
            <person name="Bevan M."/>
            <person name="Bancroft I."/>
            <person name="Minx P."/>
            <person name="Cordum H."/>
            <person name="Wilson R."/>
            <person name="Cheng Z."/>
            <person name="Jin W."/>
            <person name="Jiang J."/>
            <person name="Leong S.A."/>
            <person name="Iwama H."/>
            <person name="Gojobori T."/>
            <person name="Itoh T."/>
            <person name="Niimura Y."/>
            <person name="Fujii Y."/>
            <person name="Habara T."/>
            <person name="Sakai H."/>
            <person name="Sato Y."/>
            <person name="Wilson G."/>
            <person name="Kumar K."/>
            <person name="McCouch S."/>
            <person name="Juretic N."/>
            <person name="Hoen D."/>
            <person name="Wright S."/>
            <person name="Bruskiewich R."/>
            <person name="Bureau T."/>
            <person name="Miyao A."/>
            <person name="Hirochika H."/>
            <person name="Nishikawa T."/>
            <person name="Kadowaki K."/>
            <person name="Sugiura M."/>
            <person name="Burr B."/>
            <person name="Sasaki T."/>
        </authorList>
    </citation>
    <scope>NUCLEOTIDE SEQUENCE [LARGE SCALE GENOMIC DNA]</scope>
    <source>
        <strain evidence="3">cv. Nipponbare</strain>
    </source>
</reference>
<evidence type="ECO:0008006" key="4">
    <source>
        <dbReference type="Google" id="ProtNLM"/>
    </source>
</evidence>
<keyword evidence="1" id="KW-0732">Signal</keyword>
<feature type="chain" id="PRO_5024465726" description="Secreted protein" evidence="1">
    <location>
        <begin position="27"/>
        <end position="74"/>
    </location>
</feature>
<dbReference type="AlphaFoldDB" id="Q2RA70"/>